<dbReference type="InterPro" id="IPR004203">
    <property type="entry name" value="Cyt_c_oxidase_su4_fam"/>
</dbReference>
<evidence type="ECO:0000256" key="3">
    <source>
        <dbReference type="ARBA" id="ARBA00008135"/>
    </source>
</evidence>
<evidence type="ECO:0000256" key="1">
    <source>
        <dbReference type="ARBA" id="ARBA00004434"/>
    </source>
</evidence>
<evidence type="ECO:0000256" key="2">
    <source>
        <dbReference type="ARBA" id="ARBA00004673"/>
    </source>
</evidence>
<evidence type="ECO:0000313" key="11">
    <source>
        <dbReference type="Proteomes" id="UP000228934"/>
    </source>
</evidence>
<dbReference type="PANTHER" id="PTHR10707">
    <property type="entry name" value="CYTOCHROME C OXIDASE SUBUNIT IV"/>
    <property type="match status" value="1"/>
</dbReference>
<keyword evidence="4 9" id="KW-0812">Transmembrane</keyword>
<dbReference type="OrthoDB" id="186013at2759"/>
<keyword evidence="7 9" id="KW-0496">Mitochondrion</keyword>
<accession>A0A2G9RNQ8</accession>
<evidence type="ECO:0000256" key="5">
    <source>
        <dbReference type="ARBA" id="ARBA00022792"/>
    </source>
</evidence>
<sequence>MLSVLAQRSPLLAKLRLLGAASVRAAHSHESSVYRIKFNKTYAELNKPNNEWKSVMGGVFFFFGVTALIVWWQRVHVFPQLPHTLEDDWKAMQAQRMLDMRVGPIQGFSSNWDYEKKEWKK</sequence>
<comment type="pathway">
    <text evidence="2 9">Energy metabolism; oxidative phosphorylation.</text>
</comment>
<gene>
    <name evidence="10" type="ORF">AB205_0144600</name>
</gene>
<reference evidence="11" key="1">
    <citation type="journal article" date="2017" name="Nat. Commun.">
        <title>The North American bullfrog draft genome provides insight into hormonal regulation of long noncoding RNA.</title>
        <authorList>
            <person name="Hammond S.A."/>
            <person name="Warren R.L."/>
            <person name="Vandervalk B.P."/>
            <person name="Kucuk E."/>
            <person name="Khan H."/>
            <person name="Gibb E.A."/>
            <person name="Pandoh P."/>
            <person name="Kirk H."/>
            <person name="Zhao Y."/>
            <person name="Jones M."/>
            <person name="Mungall A.J."/>
            <person name="Coope R."/>
            <person name="Pleasance S."/>
            <person name="Moore R.A."/>
            <person name="Holt R.A."/>
            <person name="Round J.M."/>
            <person name="Ohora S."/>
            <person name="Walle B.V."/>
            <person name="Veldhoen N."/>
            <person name="Helbing C.C."/>
            <person name="Birol I."/>
        </authorList>
    </citation>
    <scope>NUCLEOTIDE SEQUENCE [LARGE SCALE GENOMIC DNA]</scope>
</reference>
<evidence type="ECO:0000256" key="7">
    <source>
        <dbReference type="ARBA" id="ARBA00023128"/>
    </source>
</evidence>
<dbReference type="GO" id="GO:0045277">
    <property type="term" value="C:respiratory chain complex IV"/>
    <property type="evidence" value="ECO:0007669"/>
    <property type="project" value="InterPro"/>
</dbReference>
<dbReference type="Pfam" id="PF02936">
    <property type="entry name" value="COX4"/>
    <property type="match status" value="1"/>
</dbReference>
<keyword evidence="8 9" id="KW-0472">Membrane</keyword>
<dbReference type="UniPathway" id="UPA00705"/>
<dbReference type="GO" id="GO:0005743">
    <property type="term" value="C:mitochondrial inner membrane"/>
    <property type="evidence" value="ECO:0007669"/>
    <property type="project" value="UniProtKB-SubCell"/>
</dbReference>
<keyword evidence="5 9" id="KW-0999">Mitochondrion inner membrane</keyword>
<dbReference type="InterPro" id="IPR013288">
    <property type="entry name" value="Cyt_c_oxidase_su4"/>
</dbReference>
<protein>
    <recommendedName>
        <fullName evidence="9">Cytochrome c oxidase subunit 4</fullName>
    </recommendedName>
</protein>
<comment type="subcellular location">
    <subcellularLocation>
        <location evidence="1 9">Mitochondrion inner membrane</location>
        <topology evidence="1 9">Single-pass membrane protein</topology>
    </subcellularLocation>
</comment>
<dbReference type="CDD" id="cd00922">
    <property type="entry name" value="Cyt_c_Oxidase_IV"/>
    <property type="match status" value="1"/>
</dbReference>
<comment type="function">
    <text evidence="9">Component of the cytochrome c oxidase, the last enzyme in the mitochondrial electron transport chain which drives oxidative phosphorylation.</text>
</comment>
<dbReference type="PRINTS" id="PR01873">
    <property type="entry name" value="CYTCOXIDASE4"/>
</dbReference>
<evidence type="ECO:0000256" key="6">
    <source>
        <dbReference type="ARBA" id="ARBA00022989"/>
    </source>
</evidence>
<dbReference type="AlphaFoldDB" id="A0A2G9RNQ8"/>
<keyword evidence="6 9" id="KW-1133">Transmembrane helix</keyword>
<evidence type="ECO:0000256" key="8">
    <source>
        <dbReference type="ARBA" id="ARBA00023136"/>
    </source>
</evidence>
<evidence type="ECO:0000256" key="4">
    <source>
        <dbReference type="ARBA" id="ARBA00022692"/>
    </source>
</evidence>
<dbReference type="Proteomes" id="UP000228934">
    <property type="component" value="Unassembled WGS sequence"/>
</dbReference>
<keyword evidence="11" id="KW-1185">Reference proteome</keyword>
<comment type="similarity">
    <text evidence="3 9">Belongs to the cytochrome c oxidase IV family.</text>
</comment>
<dbReference type="SUPFAM" id="SSF81406">
    <property type="entry name" value="Mitochondrial cytochrome c oxidase subunit IV"/>
    <property type="match status" value="1"/>
</dbReference>
<feature type="transmembrane region" description="Helical" evidence="9">
    <location>
        <begin position="52"/>
        <end position="72"/>
    </location>
</feature>
<evidence type="ECO:0000313" key="10">
    <source>
        <dbReference type="EMBL" id="PIO29518.1"/>
    </source>
</evidence>
<name>A0A2G9RNQ8_AQUCT</name>
<proteinExistence type="inferred from homology"/>
<dbReference type="Gene3D" id="1.10.442.10">
    <property type="entry name" value="Cytochrome c oxidase subunit IV"/>
    <property type="match status" value="1"/>
</dbReference>
<dbReference type="GO" id="GO:0006123">
    <property type="term" value="P:mitochondrial electron transport, cytochrome c to oxygen"/>
    <property type="evidence" value="ECO:0007669"/>
    <property type="project" value="InterPro"/>
</dbReference>
<dbReference type="EMBL" id="KV937790">
    <property type="protein sequence ID" value="PIO29518.1"/>
    <property type="molecule type" value="Genomic_DNA"/>
</dbReference>
<dbReference type="InterPro" id="IPR036639">
    <property type="entry name" value="Cyt_c_oxidase_su4_sf"/>
</dbReference>
<dbReference type="FunFam" id="1.10.442.10:FF:000001">
    <property type="entry name" value="Cytochrome c oxidase subunit 4 isoform 1"/>
    <property type="match status" value="1"/>
</dbReference>
<dbReference type="PANTHER" id="PTHR10707:SF16">
    <property type="entry name" value="CYTOCHROME C OXIDASE SUBUNIT 4"/>
    <property type="match status" value="1"/>
</dbReference>
<comment type="subunit">
    <text evidence="9">Component of the cytochrome c oxidase (complex IV, CIV), a multisubunit enzyme composed of 14 subunits.</text>
</comment>
<evidence type="ECO:0000256" key="9">
    <source>
        <dbReference type="RuleBase" id="RU367145"/>
    </source>
</evidence>
<organism evidence="10 11">
    <name type="scientific">Aquarana catesbeiana</name>
    <name type="common">American bullfrog</name>
    <name type="synonym">Rana catesbeiana</name>
    <dbReference type="NCBI Taxonomy" id="8400"/>
    <lineage>
        <taxon>Eukaryota</taxon>
        <taxon>Metazoa</taxon>
        <taxon>Chordata</taxon>
        <taxon>Craniata</taxon>
        <taxon>Vertebrata</taxon>
        <taxon>Euteleostomi</taxon>
        <taxon>Amphibia</taxon>
        <taxon>Batrachia</taxon>
        <taxon>Anura</taxon>
        <taxon>Neobatrachia</taxon>
        <taxon>Ranoidea</taxon>
        <taxon>Ranidae</taxon>
        <taxon>Aquarana</taxon>
    </lineage>
</organism>